<dbReference type="GO" id="GO:0005829">
    <property type="term" value="C:cytosol"/>
    <property type="evidence" value="ECO:0007669"/>
    <property type="project" value="TreeGrafter"/>
</dbReference>
<dbReference type="AlphaFoldDB" id="A0AAF0IBU5"/>
<dbReference type="InterPro" id="IPR023458">
    <property type="entry name" value="Met-tRNA_ligase_1"/>
</dbReference>
<reference evidence="12" key="2">
    <citation type="journal article" date="2022" name="Nat. Microbiol.">
        <title>A closed Candidatus Odinarchaeum chromosome exposes Asgard archaeal viruses.</title>
        <authorList>
            <person name="Tamarit D."/>
            <person name="Caceres E.F."/>
            <person name="Krupovic M."/>
            <person name="Nijland R."/>
            <person name="Eme L."/>
            <person name="Robinson N.P."/>
            <person name="Ettema T.J.G."/>
        </authorList>
    </citation>
    <scope>NUCLEOTIDE SEQUENCE</scope>
    <source>
        <strain evidence="12">LCB_4</strain>
    </source>
</reference>
<keyword evidence="6 9" id="KW-0648">Protein biosynthesis</keyword>
<dbReference type="InterPro" id="IPR014729">
    <property type="entry name" value="Rossmann-like_a/b/a_fold"/>
</dbReference>
<dbReference type="InterPro" id="IPR033911">
    <property type="entry name" value="MetRS_core"/>
</dbReference>
<proteinExistence type="inferred from homology"/>
<evidence type="ECO:0000256" key="6">
    <source>
        <dbReference type="ARBA" id="ARBA00022917"/>
    </source>
</evidence>
<dbReference type="GO" id="GO:0005524">
    <property type="term" value="F:ATP binding"/>
    <property type="evidence" value="ECO:0007669"/>
    <property type="project" value="UniProtKB-UniRule"/>
</dbReference>
<dbReference type="GO" id="GO:0004825">
    <property type="term" value="F:methionine-tRNA ligase activity"/>
    <property type="evidence" value="ECO:0007669"/>
    <property type="project" value="UniProtKB-UniRule"/>
</dbReference>
<dbReference type="HAMAP" id="MF_00098">
    <property type="entry name" value="Met_tRNA_synth_type1"/>
    <property type="match status" value="1"/>
</dbReference>
<feature type="domain" description="Methionyl/Leucyl tRNA synthetase" evidence="10">
    <location>
        <begin position="6"/>
        <end position="398"/>
    </location>
</feature>
<keyword evidence="5 9" id="KW-0067">ATP-binding</keyword>
<comment type="subcellular location">
    <subcellularLocation>
        <location evidence="1 9">Cytoplasm</location>
    </subcellularLocation>
</comment>
<reference evidence="12" key="1">
    <citation type="journal article" date="2017" name="Nature">
        <title>Asgard archaea illuminate the origin of eukaryotic cellular complexity.</title>
        <authorList>
            <person name="Zaremba-Niedzwiedzka K."/>
            <person name="Caceres E.F."/>
            <person name="Saw J.H."/>
            <person name="Backstrom D."/>
            <person name="Juzokaite L."/>
            <person name="Vancaester E."/>
            <person name="Seitz K.W."/>
            <person name="Anantharaman K."/>
            <person name="Starnawski P."/>
            <person name="Kjeldsen K.U."/>
            <person name="Scott M.B."/>
            <person name="Nunoura T."/>
            <person name="Banfield J.F."/>
            <person name="Schramm A."/>
            <person name="Baker B.J."/>
            <person name="Spang A."/>
            <person name="Ettema T.J.G."/>
        </authorList>
    </citation>
    <scope>NUCLEOTIDE SEQUENCE</scope>
    <source>
        <strain evidence="12">LCB_4</strain>
    </source>
</reference>
<comment type="similarity">
    <text evidence="9">Belongs to the class-I aminoacyl-tRNA synthetase family. MetG type 1 subfamily.</text>
</comment>
<comment type="catalytic activity">
    <reaction evidence="8 9">
        <text>tRNA(Met) + L-methionine + ATP = L-methionyl-tRNA(Met) + AMP + diphosphate</text>
        <dbReference type="Rhea" id="RHEA:13481"/>
        <dbReference type="Rhea" id="RHEA-COMP:9667"/>
        <dbReference type="Rhea" id="RHEA-COMP:9698"/>
        <dbReference type="ChEBI" id="CHEBI:30616"/>
        <dbReference type="ChEBI" id="CHEBI:33019"/>
        <dbReference type="ChEBI" id="CHEBI:57844"/>
        <dbReference type="ChEBI" id="CHEBI:78442"/>
        <dbReference type="ChEBI" id="CHEBI:78530"/>
        <dbReference type="ChEBI" id="CHEBI:456215"/>
        <dbReference type="EC" id="6.1.1.10"/>
    </reaction>
</comment>
<keyword evidence="3 9" id="KW-0436">Ligase</keyword>
<dbReference type="NCBIfam" id="TIGR00398">
    <property type="entry name" value="metG"/>
    <property type="match status" value="1"/>
</dbReference>
<dbReference type="InterPro" id="IPR012340">
    <property type="entry name" value="NA-bd_OB-fold"/>
</dbReference>
<feature type="short sequence motif" description="'HIGH' region" evidence="9">
    <location>
        <begin position="13"/>
        <end position="23"/>
    </location>
</feature>
<evidence type="ECO:0000259" key="11">
    <source>
        <dbReference type="Pfam" id="PF19303"/>
    </source>
</evidence>
<dbReference type="GO" id="GO:0017101">
    <property type="term" value="C:aminoacyl-tRNA synthetase multienzyme complex"/>
    <property type="evidence" value="ECO:0007669"/>
    <property type="project" value="TreeGrafter"/>
</dbReference>
<sequence>MPKRRVLVTAALPYANAELHIGHARSTYIPADIYVRYRRLKGDEAYYVCGTDEHGTPISVMAEKLKVKPLEITEKIYEQDIADFKKLNISFDNFSRTTRAIHYETTQWFFKELYGKGLIYEKEVELPYCNKCGRFLPDRYVYGTCPYCGFEDARGDECDVCGRALSIGELINPKCVVCKSPAVNKTSKHWFLKLSSFQDWLAEWIRTEGLLPVTGKSYLINQYLQPGLEDVCISRDLDWGVPIPLPEAEGKVCYVWFDAPIGYIDSTKELFQKLGNPEGWREFWLNDETELIHFIGKGILYHHTLFWPAMLKGVGYRVPTVIAAFAYGNLEGRKMSKSRGWYLSLKDFLDVFEADALRYYWIAASPLTEDADFVFDDFSNKYNSELADTLGNFIHRVLVFCAKNYNSIIPSVSDRDELEKIEKIIEETLIKVEKSIEGFEFREGLLSIVSLARIGNKIFNDGEPWHNIKNNPLKAATTIGLCLRLIQAIAVLINPYLPQTSLKILEMLNLNLENLRWSDIAKPLPVNHKISTPTPLFRKLEEAQISRLKNTVYARLQSIKETSLEQVDVKDVSKLDLKVGEIIKAEPIEGDRGCFRLEVKISDKETFILREKFTCNLNSESLEGLKIILKPNIVNKDKKAFSILKVKCKDGYKPVKLDRDISIGAGVS</sequence>
<keyword evidence="9" id="KW-0862">Zinc</keyword>
<dbReference type="CDD" id="cd00814">
    <property type="entry name" value="MetRS_core"/>
    <property type="match status" value="1"/>
</dbReference>
<dbReference type="PRINTS" id="PR01041">
    <property type="entry name" value="TRNASYNTHMET"/>
</dbReference>
<dbReference type="Gene3D" id="3.40.50.620">
    <property type="entry name" value="HUPs"/>
    <property type="match status" value="1"/>
</dbReference>
<dbReference type="InterPro" id="IPR041872">
    <property type="entry name" value="Anticodon_Met"/>
</dbReference>
<feature type="binding site" evidence="9">
    <location>
        <position position="148"/>
    </location>
    <ligand>
        <name>Zn(2+)</name>
        <dbReference type="ChEBI" id="CHEBI:29105"/>
    </ligand>
</feature>
<dbReference type="KEGG" id="oyw:OdinLCB4_002345"/>
<dbReference type="Proteomes" id="UP000186851">
    <property type="component" value="Chromosome"/>
</dbReference>
<dbReference type="EC" id="6.1.1.10" evidence="9"/>
<keyword evidence="7 9" id="KW-0030">Aminoacyl-tRNA synthetase</keyword>
<evidence type="ECO:0000256" key="7">
    <source>
        <dbReference type="ARBA" id="ARBA00023146"/>
    </source>
</evidence>
<feature type="short sequence motif" description="'KMSKS' region" evidence="9">
    <location>
        <begin position="334"/>
        <end position="338"/>
    </location>
</feature>
<dbReference type="Gene3D" id="2.20.28.20">
    <property type="entry name" value="Methionyl-tRNA synthetase, Zn-domain"/>
    <property type="match status" value="1"/>
</dbReference>
<dbReference type="InterPro" id="IPR001412">
    <property type="entry name" value="aa-tRNA-synth_I_CS"/>
</dbReference>
<evidence type="ECO:0000256" key="2">
    <source>
        <dbReference type="ARBA" id="ARBA00022490"/>
    </source>
</evidence>
<gene>
    <name evidence="9 12" type="primary">metG</name>
    <name evidence="12" type="ORF">OdinLCB4_002345</name>
</gene>
<evidence type="ECO:0000256" key="5">
    <source>
        <dbReference type="ARBA" id="ARBA00022840"/>
    </source>
</evidence>
<dbReference type="GO" id="GO:0046872">
    <property type="term" value="F:metal ion binding"/>
    <property type="evidence" value="ECO:0007669"/>
    <property type="project" value="UniProtKB-KW"/>
</dbReference>
<evidence type="ECO:0000256" key="8">
    <source>
        <dbReference type="ARBA" id="ARBA00047364"/>
    </source>
</evidence>
<keyword evidence="9" id="KW-0479">Metal-binding</keyword>
<evidence type="ECO:0000259" key="10">
    <source>
        <dbReference type="Pfam" id="PF09334"/>
    </source>
</evidence>
<evidence type="ECO:0000313" key="13">
    <source>
        <dbReference type="Proteomes" id="UP000186851"/>
    </source>
</evidence>
<feature type="domain" description="Methionyl-tRNA synthetase anticodon-binding" evidence="11">
    <location>
        <begin position="419"/>
        <end position="548"/>
    </location>
</feature>
<dbReference type="GO" id="GO:0006431">
    <property type="term" value="P:methionyl-tRNA aminoacylation"/>
    <property type="evidence" value="ECO:0007669"/>
    <property type="project" value="UniProtKB-UniRule"/>
</dbReference>
<dbReference type="Pfam" id="PF09334">
    <property type="entry name" value="tRNA-synt_1g"/>
    <property type="match status" value="1"/>
</dbReference>
<keyword evidence="2 9" id="KW-0963">Cytoplasm</keyword>
<accession>A0AAF0IBU5</accession>
<dbReference type="NCBIfam" id="NF001100">
    <property type="entry name" value="PRK00133.1"/>
    <property type="match status" value="1"/>
</dbReference>
<feature type="binding site" evidence="9">
    <location>
        <position position="161"/>
    </location>
    <ligand>
        <name>Zn(2+)</name>
        <dbReference type="ChEBI" id="CHEBI:29105"/>
    </ligand>
</feature>
<dbReference type="SUPFAM" id="SSF52374">
    <property type="entry name" value="Nucleotidylyl transferase"/>
    <property type="match status" value="1"/>
</dbReference>
<comment type="cofactor">
    <cofactor evidence="9">
        <name>Zn(2+)</name>
        <dbReference type="ChEBI" id="CHEBI:29105"/>
    </cofactor>
    <text evidence="9">Binds 1 zinc ion per subunit.</text>
</comment>
<keyword evidence="4 9" id="KW-0547">Nucleotide-binding</keyword>
<dbReference type="PROSITE" id="PS00178">
    <property type="entry name" value="AA_TRNA_LIGASE_I"/>
    <property type="match status" value="1"/>
</dbReference>
<evidence type="ECO:0000256" key="9">
    <source>
        <dbReference type="HAMAP-Rule" id="MF_00098"/>
    </source>
</evidence>
<dbReference type="FunFam" id="2.20.28.20:FF:000001">
    <property type="entry name" value="Methionine--tRNA ligase"/>
    <property type="match status" value="1"/>
</dbReference>
<evidence type="ECO:0000256" key="4">
    <source>
        <dbReference type="ARBA" id="ARBA00022741"/>
    </source>
</evidence>
<dbReference type="InterPro" id="IPR014758">
    <property type="entry name" value="Met-tRNA_synth"/>
</dbReference>
<dbReference type="Gene3D" id="2.40.50.140">
    <property type="entry name" value="Nucleic acid-binding proteins"/>
    <property type="match status" value="1"/>
</dbReference>
<dbReference type="Gene3D" id="1.10.730.10">
    <property type="entry name" value="Isoleucyl-tRNA Synthetase, Domain 1"/>
    <property type="match status" value="1"/>
</dbReference>
<dbReference type="EMBL" id="CP091871">
    <property type="protein sequence ID" value="WEU40781.1"/>
    <property type="molecule type" value="Genomic_DNA"/>
</dbReference>
<name>A0AAF0IBU5_ODILC</name>
<protein>
    <recommendedName>
        <fullName evidence="9">Methionine--tRNA ligase</fullName>
        <ecNumber evidence="9">6.1.1.10</ecNumber>
    </recommendedName>
    <alternativeName>
        <fullName evidence="9">Methionyl-tRNA synthetase</fullName>
        <shortName evidence="9">MetRS</shortName>
    </alternativeName>
</protein>
<feature type="binding site" evidence="9">
    <location>
        <position position="337"/>
    </location>
    <ligand>
        <name>ATP</name>
        <dbReference type="ChEBI" id="CHEBI:30616"/>
    </ligand>
</feature>
<organism evidence="12 13">
    <name type="scientific">Odinarchaeota yellowstonii (strain LCB_4)</name>
    <dbReference type="NCBI Taxonomy" id="1841599"/>
    <lineage>
        <taxon>Archaea</taxon>
        <taxon>Promethearchaeati</taxon>
        <taxon>Candidatus Odinarchaeota</taxon>
        <taxon>Candidatus Odinarchaeia</taxon>
        <taxon>Candidatus Odinarchaeales</taxon>
        <taxon>Candidatus Odinarchaeaceae</taxon>
        <taxon>Candidatus Odinarchaeum</taxon>
    </lineage>
</organism>
<feature type="binding site" evidence="9">
    <location>
        <position position="158"/>
    </location>
    <ligand>
        <name>Zn(2+)</name>
        <dbReference type="ChEBI" id="CHEBI:29105"/>
    </ligand>
</feature>
<evidence type="ECO:0000256" key="1">
    <source>
        <dbReference type="ARBA" id="ARBA00004496"/>
    </source>
</evidence>
<dbReference type="PANTHER" id="PTHR45765">
    <property type="entry name" value="METHIONINE--TRNA LIGASE"/>
    <property type="match status" value="1"/>
</dbReference>
<dbReference type="InterPro" id="IPR015413">
    <property type="entry name" value="Methionyl/Leucyl_tRNA_Synth"/>
</dbReference>
<dbReference type="SUPFAM" id="SSF47323">
    <property type="entry name" value="Anticodon-binding domain of a subclass of class I aminoacyl-tRNA synthetases"/>
    <property type="match status" value="1"/>
</dbReference>
<dbReference type="InterPro" id="IPR029038">
    <property type="entry name" value="MetRS_Zn"/>
</dbReference>
<comment type="function">
    <text evidence="9">Is required not only for elongation of protein synthesis but also for the initiation of all mRNA translation through initiator tRNA(fMet) aminoacylation.</text>
</comment>
<dbReference type="Pfam" id="PF19303">
    <property type="entry name" value="Anticodon_3"/>
    <property type="match status" value="1"/>
</dbReference>
<dbReference type="CDD" id="cd07957">
    <property type="entry name" value="Anticodon_Ia_Met"/>
    <property type="match status" value="1"/>
</dbReference>
<dbReference type="PANTHER" id="PTHR45765:SF1">
    <property type="entry name" value="METHIONINE--TRNA LIGASE, CYTOPLASMIC"/>
    <property type="match status" value="1"/>
</dbReference>
<feature type="binding site" evidence="9">
    <location>
        <position position="145"/>
    </location>
    <ligand>
        <name>Zn(2+)</name>
        <dbReference type="ChEBI" id="CHEBI:29105"/>
    </ligand>
</feature>
<evidence type="ECO:0000313" key="12">
    <source>
        <dbReference type="EMBL" id="WEU40781.1"/>
    </source>
</evidence>
<dbReference type="InterPro" id="IPR009080">
    <property type="entry name" value="tRNAsynth_Ia_anticodon-bd"/>
</dbReference>
<dbReference type="SUPFAM" id="SSF57770">
    <property type="entry name" value="Methionyl-tRNA synthetase (MetRS), Zn-domain"/>
    <property type="match status" value="1"/>
</dbReference>
<evidence type="ECO:0000256" key="3">
    <source>
        <dbReference type="ARBA" id="ARBA00022598"/>
    </source>
</evidence>